<comment type="caution">
    <text evidence="3">The sequence shown here is derived from an EMBL/GenBank/DDBJ whole genome shotgun (WGS) entry which is preliminary data.</text>
</comment>
<dbReference type="AlphaFoldDB" id="A0AAI9GI08"/>
<evidence type="ECO:0000313" key="3">
    <source>
        <dbReference type="EMBL" id="EMJ5135486.1"/>
    </source>
</evidence>
<proteinExistence type="predicted"/>
<protein>
    <submittedName>
        <fullName evidence="3">Glycosyltransferase family 2 protein</fullName>
    </submittedName>
</protein>
<keyword evidence="1" id="KW-0472">Membrane</keyword>
<reference evidence="3" key="1">
    <citation type="submission" date="2024-02" db="EMBL/GenBank/DDBJ databases">
        <authorList>
            <consortium name="Clinical and Environmental Microbiology Branch: Whole genome sequencing antimicrobial resistance pathogens in the healthcare setting"/>
        </authorList>
    </citation>
    <scope>NUCLEOTIDE SEQUENCE</scope>
    <source>
        <strain evidence="3">2021GO-0154</strain>
    </source>
</reference>
<dbReference type="Pfam" id="PF00535">
    <property type="entry name" value="Glycos_transf_2"/>
    <property type="match status" value="1"/>
</dbReference>
<dbReference type="Gene3D" id="3.90.550.10">
    <property type="entry name" value="Spore Coat Polysaccharide Biosynthesis Protein SpsA, Chain A"/>
    <property type="match status" value="1"/>
</dbReference>
<dbReference type="CDD" id="cd00761">
    <property type="entry name" value="Glyco_tranf_GTA_type"/>
    <property type="match status" value="1"/>
</dbReference>
<name>A0AAI9GI08_PROST</name>
<keyword evidence="1" id="KW-0812">Transmembrane</keyword>
<dbReference type="InterPro" id="IPR001173">
    <property type="entry name" value="Glyco_trans_2-like"/>
</dbReference>
<gene>
    <name evidence="3" type="ORF">RG298_003239</name>
</gene>
<evidence type="ECO:0000256" key="1">
    <source>
        <dbReference type="SAM" id="Phobius"/>
    </source>
</evidence>
<organism evidence="3">
    <name type="scientific">Providencia stuartii</name>
    <dbReference type="NCBI Taxonomy" id="588"/>
    <lineage>
        <taxon>Bacteria</taxon>
        <taxon>Pseudomonadati</taxon>
        <taxon>Pseudomonadota</taxon>
        <taxon>Gammaproteobacteria</taxon>
        <taxon>Enterobacterales</taxon>
        <taxon>Morganellaceae</taxon>
        <taxon>Providencia</taxon>
    </lineage>
</organism>
<dbReference type="SUPFAM" id="SSF53448">
    <property type="entry name" value="Nucleotide-diphospho-sugar transferases"/>
    <property type="match status" value="1"/>
</dbReference>
<dbReference type="InterPro" id="IPR029044">
    <property type="entry name" value="Nucleotide-diphossugar_trans"/>
</dbReference>
<keyword evidence="1" id="KW-1133">Transmembrane helix</keyword>
<evidence type="ECO:0000259" key="2">
    <source>
        <dbReference type="Pfam" id="PF00535"/>
    </source>
</evidence>
<sequence length="259" mass="30213">MIFDEKSNVTVVITSCGRFDLLKKTLSSFEKYNSYPIKKVIITEDSGDNAVYDSLPEKWAPYTEIIINEKKLGQIKSIDLAYSKVDTDYIFHCEDDWEFYRDNFIEDSLCLLENDDKLLQVWLRDYDDDIKKYYSFISIEDNKQFNNIQFSRIKSTHSMMRGFSFNPGIKRLADYQKIGQYNIGKSSDLTEGVLSIAYSMYGMYVVILKKSAVKHIGWDNHIPTDKEIFKKSKKIKYISIGFFIGIVFTSSLVYLMKSI</sequence>
<feature type="domain" description="Glycosyltransferase 2-like" evidence="2">
    <location>
        <begin position="10"/>
        <end position="164"/>
    </location>
</feature>
<dbReference type="EMBL" id="ABMABF030000011">
    <property type="protein sequence ID" value="EMJ5135486.1"/>
    <property type="molecule type" value="Genomic_DNA"/>
</dbReference>
<feature type="transmembrane region" description="Helical" evidence="1">
    <location>
        <begin position="237"/>
        <end position="256"/>
    </location>
</feature>
<accession>A0AAI9GI08</accession>